<evidence type="ECO:0000313" key="2">
    <source>
        <dbReference type="EnsemblMetazoa" id="Aqu2.1.39527_001"/>
    </source>
</evidence>
<feature type="region of interest" description="Disordered" evidence="1">
    <location>
        <begin position="1"/>
        <end position="70"/>
    </location>
</feature>
<proteinExistence type="predicted"/>
<dbReference type="EnsemblMetazoa" id="Aqu2.1.39527_001">
    <property type="protein sequence ID" value="Aqu2.1.39527_001"/>
    <property type="gene ID" value="Aqu2.1.39527"/>
</dbReference>
<feature type="region of interest" description="Disordered" evidence="1">
    <location>
        <begin position="82"/>
        <end position="131"/>
    </location>
</feature>
<protein>
    <submittedName>
        <fullName evidence="2">Uncharacterized protein</fullName>
    </submittedName>
</protein>
<feature type="compositionally biased region" description="Basic and acidic residues" evidence="1">
    <location>
        <begin position="82"/>
        <end position="111"/>
    </location>
</feature>
<feature type="compositionally biased region" description="Basic residues" evidence="1">
    <location>
        <begin position="1"/>
        <end position="11"/>
    </location>
</feature>
<accession>A0A1X7VJ76</accession>
<evidence type="ECO:0000256" key="1">
    <source>
        <dbReference type="SAM" id="MobiDB-lite"/>
    </source>
</evidence>
<dbReference type="AlphaFoldDB" id="A0A1X7VJ76"/>
<sequence length="131" mass="15463">MTYFSTRKRRIKTAESNSHKDLLMKQWRRQRKHNKLQSRKVAIKSATSLSTKEKEKLNEESGSDTEERRMFVIDPLPCLSDEAKSHFQSRDRKSSRRTERGAEMMTKRKEGMPSQREAPEDCPEWALCQES</sequence>
<feature type="compositionally biased region" description="Basic and acidic residues" evidence="1">
    <location>
        <begin position="51"/>
        <end position="70"/>
    </location>
</feature>
<dbReference type="InParanoid" id="A0A1X7VJ76"/>
<organism evidence="2">
    <name type="scientific">Amphimedon queenslandica</name>
    <name type="common">Sponge</name>
    <dbReference type="NCBI Taxonomy" id="400682"/>
    <lineage>
        <taxon>Eukaryota</taxon>
        <taxon>Metazoa</taxon>
        <taxon>Porifera</taxon>
        <taxon>Demospongiae</taxon>
        <taxon>Heteroscleromorpha</taxon>
        <taxon>Haplosclerida</taxon>
        <taxon>Niphatidae</taxon>
        <taxon>Amphimedon</taxon>
    </lineage>
</organism>
<reference evidence="2" key="1">
    <citation type="submission" date="2017-05" db="UniProtKB">
        <authorList>
            <consortium name="EnsemblMetazoa"/>
        </authorList>
    </citation>
    <scope>IDENTIFICATION</scope>
</reference>
<name>A0A1X7VJ76_AMPQE</name>
<feature type="compositionally biased region" description="Basic residues" evidence="1">
    <location>
        <begin position="26"/>
        <end position="42"/>
    </location>
</feature>